<dbReference type="Proteomes" id="UP000439903">
    <property type="component" value="Unassembled WGS sequence"/>
</dbReference>
<evidence type="ECO:0000313" key="2">
    <source>
        <dbReference type="EMBL" id="KAF0534282.1"/>
    </source>
</evidence>
<dbReference type="SUPFAM" id="SSF143990">
    <property type="entry name" value="YbiA-like"/>
    <property type="match status" value="1"/>
</dbReference>
<protein>
    <submittedName>
        <fullName evidence="2">Swarming motility protein ybia</fullName>
    </submittedName>
</protein>
<comment type="caution">
    <text evidence="2">The sequence shown here is derived from an EMBL/GenBank/DDBJ whole genome shotgun (WGS) entry which is preliminary data.</text>
</comment>
<gene>
    <name evidence="2" type="ORF">F8M41_010021</name>
</gene>
<dbReference type="OrthoDB" id="206452at2759"/>
<evidence type="ECO:0000313" key="3">
    <source>
        <dbReference type="Proteomes" id="UP000439903"/>
    </source>
</evidence>
<sequence length="404" mass="48256">MNPFLNLFCGNKKDLQNQSQDLFKDEDYDFVMDFQNRKNDVRDSMIISLNDIEIRSLALFISFNKGVTYELCDDQLHSQLHSFGFHPIFRDFFNYSRTSKLRSATKYVQECALNCWANGWNIVVIVSSNSRFCEEVTKFIIEIRKFYDNLTLDIVIIQPKINDNNIEDKENNDYIKRFHKNESPTALICNPSAGLNYLLSTFMINRDYRDDRDVIRFYNKKEAYYEFTNFYNVPIKIDSKEWKSSESYFQAQKFEKEWLQDKIRFAKTAREAFMIARNNDKFKRKDWESPKPPNGKIFKEIEMKKVIFEKFSQHKNLLYKLLSTSNASLIEHTDNDFYWGDGGKKGGGRNRLGFILQEVREELMLKELKELFELEKNKKKERKWIAKRLGVLNKFEKIDHKFIT</sequence>
<feature type="domain" description="NADAR" evidence="1">
    <location>
        <begin position="217"/>
        <end position="363"/>
    </location>
</feature>
<keyword evidence="3" id="KW-1185">Reference proteome</keyword>
<accession>A0A8H4AUM8</accession>
<organism evidence="2 3">
    <name type="scientific">Gigaspora margarita</name>
    <dbReference type="NCBI Taxonomy" id="4874"/>
    <lineage>
        <taxon>Eukaryota</taxon>
        <taxon>Fungi</taxon>
        <taxon>Fungi incertae sedis</taxon>
        <taxon>Mucoromycota</taxon>
        <taxon>Glomeromycotina</taxon>
        <taxon>Glomeromycetes</taxon>
        <taxon>Diversisporales</taxon>
        <taxon>Gigasporaceae</taxon>
        <taxon>Gigaspora</taxon>
    </lineage>
</organism>
<dbReference type="Gene3D" id="1.10.357.40">
    <property type="entry name" value="YbiA-like"/>
    <property type="match status" value="1"/>
</dbReference>
<dbReference type="CDD" id="cd15457">
    <property type="entry name" value="NADAR"/>
    <property type="match status" value="1"/>
</dbReference>
<evidence type="ECO:0000259" key="1">
    <source>
        <dbReference type="Pfam" id="PF08719"/>
    </source>
</evidence>
<dbReference type="NCBIfam" id="TIGR02464">
    <property type="entry name" value="ribofla_fusion"/>
    <property type="match status" value="1"/>
</dbReference>
<dbReference type="EMBL" id="WTPW01000212">
    <property type="protein sequence ID" value="KAF0534282.1"/>
    <property type="molecule type" value="Genomic_DNA"/>
</dbReference>
<dbReference type="InterPro" id="IPR037238">
    <property type="entry name" value="YbiA-like_sf"/>
</dbReference>
<dbReference type="AlphaFoldDB" id="A0A8H4AUM8"/>
<name>A0A8H4AUM8_GIGMA</name>
<proteinExistence type="predicted"/>
<reference evidence="2 3" key="1">
    <citation type="journal article" date="2019" name="Environ. Microbiol.">
        <title>At the nexus of three kingdoms: the genome of the mycorrhizal fungus Gigaspora margarita provides insights into plant, endobacterial and fungal interactions.</title>
        <authorList>
            <person name="Venice F."/>
            <person name="Ghignone S."/>
            <person name="Salvioli di Fossalunga A."/>
            <person name="Amselem J."/>
            <person name="Novero M."/>
            <person name="Xianan X."/>
            <person name="Sedzielewska Toro K."/>
            <person name="Morin E."/>
            <person name="Lipzen A."/>
            <person name="Grigoriev I.V."/>
            <person name="Henrissat B."/>
            <person name="Martin F.M."/>
            <person name="Bonfante P."/>
        </authorList>
    </citation>
    <scope>NUCLEOTIDE SEQUENCE [LARGE SCALE GENOMIC DNA]</scope>
    <source>
        <strain evidence="2 3">BEG34</strain>
    </source>
</reference>
<dbReference type="InterPro" id="IPR012816">
    <property type="entry name" value="NADAR"/>
</dbReference>
<dbReference type="Pfam" id="PF08719">
    <property type="entry name" value="NADAR"/>
    <property type="match status" value="1"/>
</dbReference>